<dbReference type="InterPro" id="IPR042094">
    <property type="entry name" value="T2SS_GspF_sf"/>
</dbReference>
<name>A0ABR9SAE1_9BURK</name>
<organism evidence="9 10">
    <name type="scientific">Ramlibacter aquaticus</name>
    <dbReference type="NCBI Taxonomy" id="2780094"/>
    <lineage>
        <taxon>Bacteria</taxon>
        <taxon>Pseudomonadati</taxon>
        <taxon>Pseudomonadota</taxon>
        <taxon>Betaproteobacteria</taxon>
        <taxon>Burkholderiales</taxon>
        <taxon>Comamonadaceae</taxon>
        <taxon>Ramlibacter</taxon>
    </lineage>
</organism>
<evidence type="ECO:0000256" key="2">
    <source>
        <dbReference type="ARBA" id="ARBA00005745"/>
    </source>
</evidence>
<keyword evidence="10" id="KW-1185">Reference proteome</keyword>
<evidence type="ECO:0000256" key="5">
    <source>
        <dbReference type="ARBA" id="ARBA00022989"/>
    </source>
</evidence>
<evidence type="ECO:0000256" key="6">
    <source>
        <dbReference type="ARBA" id="ARBA00023136"/>
    </source>
</evidence>
<dbReference type="PRINTS" id="PR00812">
    <property type="entry name" value="BCTERIALGSPF"/>
</dbReference>
<evidence type="ECO:0000256" key="4">
    <source>
        <dbReference type="ARBA" id="ARBA00022692"/>
    </source>
</evidence>
<proteinExistence type="inferred from homology"/>
<evidence type="ECO:0000259" key="8">
    <source>
        <dbReference type="Pfam" id="PF00482"/>
    </source>
</evidence>
<dbReference type="Gene3D" id="1.20.81.30">
    <property type="entry name" value="Type II secretion system (T2SS), domain F"/>
    <property type="match status" value="2"/>
</dbReference>
<evidence type="ECO:0000313" key="9">
    <source>
        <dbReference type="EMBL" id="MBE7939296.1"/>
    </source>
</evidence>
<keyword evidence="5 7" id="KW-1133">Transmembrane helix</keyword>
<feature type="domain" description="Type II secretion system protein GspF" evidence="8">
    <location>
        <begin position="276"/>
        <end position="398"/>
    </location>
</feature>
<dbReference type="EMBL" id="JADDOJ010000004">
    <property type="protein sequence ID" value="MBE7939296.1"/>
    <property type="molecule type" value="Genomic_DNA"/>
</dbReference>
<evidence type="ECO:0000313" key="10">
    <source>
        <dbReference type="Proteomes" id="UP000715965"/>
    </source>
</evidence>
<dbReference type="Pfam" id="PF00482">
    <property type="entry name" value="T2SSF"/>
    <property type="match status" value="2"/>
</dbReference>
<evidence type="ECO:0000256" key="7">
    <source>
        <dbReference type="SAM" id="Phobius"/>
    </source>
</evidence>
<dbReference type="InterPro" id="IPR018076">
    <property type="entry name" value="T2SS_GspF_dom"/>
</dbReference>
<feature type="domain" description="Type II secretion system protein GspF" evidence="8">
    <location>
        <begin position="73"/>
        <end position="196"/>
    </location>
</feature>
<keyword evidence="6 7" id="KW-0472">Membrane</keyword>
<protein>
    <submittedName>
        <fullName evidence="9">Type II secretion system F family protein</fullName>
    </submittedName>
</protein>
<evidence type="ECO:0000256" key="1">
    <source>
        <dbReference type="ARBA" id="ARBA00004651"/>
    </source>
</evidence>
<dbReference type="PANTHER" id="PTHR30012:SF4">
    <property type="entry name" value="MSHA BIOGENESIS PROTEIN MSHG"/>
    <property type="match status" value="1"/>
</dbReference>
<dbReference type="Proteomes" id="UP000715965">
    <property type="component" value="Unassembled WGS sequence"/>
</dbReference>
<dbReference type="RefSeq" id="WP_193778849.1">
    <property type="nucleotide sequence ID" value="NZ_JADDOJ010000004.1"/>
</dbReference>
<gene>
    <name evidence="9" type="ORF">IM725_01760</name>
</gene>
<dbReference type="InterPro" id="IPR003004">
    <property type="entry name" value="GspF/PilC"/>
</dbReference>
<feature type="transmembrane region" description="Helical" evidence="7">
    <location>
        <begin position="175"/>
        <end position="195"/>
    </location>
</feature>
<comment type="similarity">
    <text evidence="2">Belongs to the GSP F family.</text>
</comment>
<accession>A0ABR9SAE1</accession>
<sequence length="411" mass="46155">MDVYEYIGRNKRGEAMRGSMEALSPQAVAAWLAGSEISPVSIRLQSTQAAKTPEWLVRLKGSDKVHDKDLLLFTRQMANMVKAGLQVIEAIEGIQRSTSSLALSKVLGAIREDLDRGAVLSTAFGRHPDVFTDYYVNMVKVGEGTGELEDAFHNLYKQLDFDRQMRLRMKTAMRYPTFVVIALFIAISVVTLFVIPKFSTTYANMHVELPLLTRLLVATSNFAVSYWWLILFGAGVVYYIVQMVLRSADGRYSWDKWKLRLPVVGEVLTKATIARFSRSFATALKADVPIVMAFQLVAKVVDNTFFEDRILAMRRGVERGEVMSRVMRTSGIFSPLELQLIQVGERTGEVDRAVEDIAEMYTEEVEYAVDRLSQSIEPILLVLMGVLVLILILGIFLPLWDLGAASLHRGQ</sequence>
<keyword evidence="3" id="KW-1003">Cell membrane</keyword>
<feature type="transmembrane region" description="Helical" evidence="7">
    <location>
        <begin position="215"/>
        <end position="241"/>
    </location>
</feature>
<feature type="transmembrane region" description="Helical" evidence="7">
    <location>
        <begin position="379"/>
        <end position="400"/>
    </location>
</feature>
<comment type="subcellular location">
    <subcellularLocation>
        <location evidence="1">Cell membrane</location>
        <topology evidence="1">Multi-pass membrane protein</topology>
    </subcellularLocation>
</comment>
<evidence type="ECO:0000256" key="3">
    <source>
        <dbReference type="ARBA" id="ARBA00022475"/>
    </source>
</evidence>
<dbReference type="PANTHER" id="PTHR30012">
    <property type="entry name" value="GENERAL SECRETION PATHWAY PROTEIN"/>
    <property type="match status" value="1"/>
</dbReference>
<reference evidence="9 10" key="1">
    <citation type="submission" date="2020-10" db="EMBL/GenBank/DDBJ databases">
        <title>Draft genome of Ramlibacter aquaticus LMG 30558.</title>
        <authorList>
            <person name="Props R."/>
        </authorList>
    </citation>
    <scope>NUCLEOTIDE SEQUENCE [LARGE SCALE GENOMIC DNA]</scope>
    <source>
        <strain evidence="9 10">LMG 30558</strain>
    </source>
</reference>
<comment type="caution">
    <text evidence="9">The sequence shown here is derived from an EMBL/GenBank/DDBJ whole genome shotgun (WGS) entry which is preliminary data.</text>
</comment>
<keyword evidence="4 7" id="KW-0812">Transmembrane</keyword>